<protein>
    <submittedName>
        <fullName evidence="2">Uncharacterized protein</fullName>
    </submittedName>
</protein>
<keyword evidence="1" id="KW-1133">Transmembrane helix</keyword>
<reference evidence="2 3" key="1">
    <citation type="submission" date="2012-08" db="EMBL/GenBank/DDBJ databases">
        <authorList>
            <person name="Gan P.H.P."/>
            <person name="Ikeda K."/>
            <person name="Irieda H."/>
            <person name="Narusaka M."/>
            <person name="O'Connell R.J."/>
            <person name="Narusaka Y."/>
            <person name="Takano Y."/>
            <person name="Kubo Y."/>
            <person name="Shirasu K."/>
        </authorList>
    </citation>
    <scope>NUCLEOTIDE SEQUENCE [LARGE SCALE GENOMIC DNA]</scope>
    <source>
        <strain evidence="2 3">Nara gc5</strain>
    </source>
</reference>
<name>A0A7J6ITA4_COLFN</name>
<gene>
    <name evidence="2" type="ORF">CGGC5_v010318</name>
</gene>
<comment type="caution">
    <text evidence="2">The sequence shown here is derived from an EMBL/GenBank/DDBJ whole genome shotgun (WGS) entry which is preliminary data.</text>
</comment>
<evidence type="ECO:0000256" key="1">
    <source>
        <dbReference type="SAM" id="Phobius"/>
    </source>
</evidence>
<proteinExistence type="predicted"/>
<keyword evidence="1" id="KW-0812">Transmembrane</keyword>
<keyword evidence="3" id="KW-1185">Reference proteome</keyword>
<feature type="transmembrane region" description="Helical" evidence="1">
    <location>
        <begin position="6"/>
        <end position="31"/>
    </location>
</feature>
<reference evidence="2 3" key="2">
    <citation type="submission" date="2020-04" db="EMBL/GenBank/DDBJ databases">
        <title>Genome sequencing and assembly of multiple isolates from the Colletotrichum gloeosporioides species complex.</title>
        <authorList>
            <person name="Gan P."/>
            <person name="Shirasu K."/>
        </authorList>
    </citation>
    <scope>NUCLEOTIDE SEQUENCE [LARGE SCALE GENOMIC DNA]</scope>
    <source>
        <strain evidence="2 3">Nara gc5</strain>
    </source>
</reference>
<keyword evidence="1" id="KW-0472">Membrane</keyword>
<dbReference type="OrthoDB" id="100006at2759"/>
<dbReference type="RefSeq" id="XP_031875393.2">
    <property type="nucleotide sequence ID" value="XM_032028312.2"/>
</dbReference>
<dbReference type="AlphaFoldDB" id="A0A7J6ITA4"/>
<dbReference type="EMBL" id="ANPB02000006">
    <property type="protein sequence ID" value="KAF4480298.1"/>
    <property type="molecule type" value="Genomic_DNA"/>
</dbReference>
<evidence type="ECO:0000313" key="3">
    <source>
        <dbReference type="Proteomes" id="UP000011096"/>
    </source>
</evidence>
<dbReference type="GeneID" id="43612415"/>
<sequence length="122" mass="13520">MAFNSLVASLALVGSSLSFLATSSALILIGLHHTRRRSLRHTLVLNLMVAEVINSANNTISGIIYVRDQELQRGIATPDDNGHTRATRKKLHTNQAYVGYAYEVLARQPGKTRIGWQMRQCC</sequence>
<organism evidence="2 3">
    <name type="scientific">Colletotrichum fructicola (strain Nara gc5)</name>
    <name type="common">Anthracnose fungus</name>
    <name type="synonym">Colletotrichum gloeosporioides (strain Nara gc5)</name>
    <dbReference type="NCBI Taxonomy" id="1213859"/>
    <lineage>
        <taxon>Eukaryota</taxon>
        <taxon>Fungi</taxon>
        <taxon>Dikarya</taxon>
        <taxon>Ascomycota</taxon>
        <taxon>Pezizomycotina</taxon>
        <taxon>Sordariomycetes</taxon>
        <taxon>Hypocreomycetidae</taxon>
        <taxon>Glomerellales</taxon>
        <taxon>Glomerellaceae</taxon>
        <taxon>Colletotrichum</taxon>
        <taxon>Colletotrichum gloeosporioides species complex</taxon>
    </lineage>
</organism>
<dbReference type="InParanoid" id="A0A7J6ITA4"/>
<dbReference type="Proteomes" id="UP000011096">
    <property type="component" value="Unassembled WGS sequence"/>
</dbReference>
<accession>A0A7J6ITA4</accession>
<evidence type="ECO:0000313" key="2">
    <source>
        <dbReference type="EMBL" id="KAF4480298.1"/>
    </source>
</evidence>